<feature type="transmembrane region" description="Helical" evidence="11">
    <location>
        <begin position="191"/>
        <end position="215"/>
    </location>
</feature>
<dbReference type="STRING" id="429701.A0A2G9GXT4"/>
<keyword evidence="7 11" id="KW-1133">Transmembrane helix</keyword>
<keyword evidence="2" id="KW-0813">Transport</keyword>
<evidence type="ECO:0000256" key="10">
    <source>
        <dbReference type="SAM" id="MobiDB-lite"/>
    </source>
</evidence>
<evidence type="ECO:0000256" key="8">
    <source>
        <dbReference type="ARBA" id="ARBA00023136"/>
    </source>
</evidence>
<feature type="transmembrane region" description="Helical" evidence="11">
    <location>
        <begin position="379"/>
        <end position="396"/>
    </location>
</feature>
<feature type="transmembrane region" description="Helical" evidence="11">
    <location>
        <begin position="166"/>
        <end position="185"/>
    </location>
</feature>
<feature type="transmembrane region" description="Helical" evidence="11">
    <location>
        <begin position="402"/>
        <end position="420"/>
    </location>
</feature>
<feature type="compositionally biased region" description="Polar residues" evidence="10">
    <location>
        <begin position="1"/>
        <end position="18"/>
    </location>
</feature>
<feature type="transmembrane region" description="Helical" evidence="11">
    <location>
        <begin position="69"/>
        <end position="90"/>
    </location>
</feature>
<keyword evidence="5" id="KW-0769">Symport</keyword>
<sequence length="474" mass="52000">MANEPTKTSMYIETTSEGVENGPHSKKLDDDGRPKRTGSLLTASAHIITAVIGSGVLSLAWAIAQLGWVAGPAVLMAFSFITYFTSTLLADSYRSPGPVHGKRNYTYSDVVRSHLGGYKVQLCALAQYGNLVGVTIGYTITASISMVAIKRSNCFHEDGHDAKCSISNYPFMVGFAVIQIILSQIPNFHKLSWLSIVAAVMSFAYSSIGLGLSIAKVVGGEREKTSLTGTTVGVDVTGSEKVWRSFQAIGDIAFAYAYSTVLIEIQDTLKSPPPENEVMKKASLAGVTTTTIFYVLCGCIGYAAFGNNAPGNFLTGFGFYEPFWLIDFANVCIAIHLVGAYQVFAQPIFGFVEDHCKQKWPESKFINAEHAYQINFFRLVWRTTYVIVTALIAMIFPFFNDFLGLIGAASFYPLTVYFPIEMHIAQAKIPKYSFTWMWLKILSWTCLVVSLIAAAGSIQGLAHDVRKYEPFKTE</sequence>
<proteinExistence type="inferred from homology"/>
<dbReference type="Proteomes" id="UP000231279">
    <property type="component" value="Unassembled WGS sequence"/>
</dbReference>
<dbReference type="PANTHER" id="PTHR48017">
    <property type="entry name" value="OS05G0424000 PROTEIN-RELATED"/>
    <property type="match status" value="1"/>
</dbReference>
<dbReference type="InterPro" id="IPR013057">
    <property type="entry name" value="AA_transpt_TM"/>
</dbReference>
<gene>
    <name evidence="13" type="ORF">CDL12_17335</name>
</gene>
<keyword evidence="3" id="KW-1003">Cell membrane</keyword>
<evidence type="ECO:0000256" key="2">
    <source>
        <dbReference type="ARBA" id="ARBA00022448"/>
    </source>
</evidence>
<evidence type="ECO:0000313" key="14">
    <source>
        <dbReference type="Proteomes" id="UP000231279"/>
    </source>
</evidence>
<feature type="transmembrane region" description="Helical" evidence="11">
    <location>
        <begin position="324"/>
        <end position="344"/>
    </location>
</feature>
<keyword evidence="4 11" id="KW-0812">Transmembrane</keyword>
<comment type="similarity">
    <text evidence="9">Belongs to the amino acid/polyamine transporter 2 family. Amino acid/auxin permease (AAAP) (TC 2.A.18.2) subfamily.</text>
</comment>
<comment type="caution">
    <text evidence="13">The sequence shown here is derived from an EMBL/GenBank/DDBJ whole genome shotgun (WGS) entry which is preliminary data.</text>
</comment>
<feature type="transmembrane region" description="Helical" evidence="11">
    <location>
        <begin position="40"/>
        <end position="63"/>
    </location>
</feature>
<evidence type="ECO:0000256" key="1">
    <source>
        <dbReference type="ARBA" id="ARBA00004236"/>
    </source>
</evidence>
<reference evidence="14" key="1">
    <citation type="journal article" date="2018" name="Gigascience">
        <title>Genome assembly of the Pink Ipe (Handroanthus impetiginosus, Bignoniaceae), a highly valued, ecologically keystone Neotropical timber forest tree.</title>
        <authorList>
            <person name="Silva-Junior O.B."/>
            <person name="Grattapaglia D."/>
            <person name="Novaes E."/>
            <person name="Collevatti R.G."/>
        </authorList>
    </citation>
    <scope>NUCLEOTIDE SEQUENCE [LARGE SCALE GENOMIC DNA]</scope>
    <source>
        <strain evidence="14">cv. UFG-1</strain>
    </source>
</reference>
<dbReference type="EMBL" id="NKXS01003329">
    <property type="protein sequence ID" value="PIN10083.1"/>
    <property type="molecule type" value="Genomic_DNA"/>
</dbReference>
<evidence type="ECO:0000256" key="6">
    <source>
        <dbReference type="ARBA" id="ARBA00022970"/>
    </source>
</evidence>
<dbReference type="GO" id="GO:0005886">
    <property type="term" value="C:plasma membrane"/>
    <property type="evidence" value="ECO:0007669"/>
    <property type="project" value="UniProtKB-SubCell"/>
</dbReference>
<keyword evidence="6" id="KW-0029">Amino-acid transport</keyword>
<evidence type="ECO:0000256" key="3">
    <source>
        <dbReference type="ARBA" id="ARBA00022475"/>
    </source>
</evidence>
<keyword evidence="8 11" id="KW-0472">Membrane</keyword>
<protein>
    <submittedName>
        <fullName evidence="13">Amino acid transporter</fullName>
    </submittedName>
</protein>
<dbReference type="OrthoDB" id="40134at2759"/>
<dbReference type="GO" id="GO:0006865">
    <property type="term" value="P:amino acid transport"/>
    <property type="evidence" value="ECO:0007669"/>
    <property type="project" value="UniProtKB-KW"/>
</dbReference>
<evidence type="ECO:0000313" key="13">
    <source>
        <dbReference type="EMBL" id="PIN10083.1"/>
    </source>
</evidence>
<evidence type="ECO:0000256" key="7">
    <source>
        <dbReference type="ARBA" id="ARBA00022989"/>
    </source>
</evidence>
<feature type="domain" description="Amino acid transporter transmembrane" evidence="12">
    <location>
        <begin position="37"/>
        <end position="461"/>
    </location>
</feature>
<organism evidence="13 14">
    <name type="scientific">Handroanthus impetiginosus</name>
    <dbReference type="NCBI Taxonomy" id="429701"/>
    <lineage>
        <taxon>Eukaryota</taxon>
        <taxon>Viridiplantae</taxon>
        <taxon>Streptophyta</taxon>
        <taxon>Embryophyta</taxon>
        <taxon>Tracheophyta</taxon>
        <taxon>Spermatophyta</taxon>
        <taxon>Magnoliopsida</taxon>
        <taxon>eudicotyledons</taxon>
        <taxon>Gunneridae</taxon>
        <taxon>Pentapetalae</taxon>
        <taxon>asterids</taxon>
        <taxon>lamiids</taxon>
        <taxon>Lamiales</taxon>
        <taxon>Bignoniaceae</taxon>
        <taxon>Crescentiina</taxon>
        <taxon>Tabebuia alliance</taxon>
        <taxon>Handroanthus</taxon>
    </lineage>
</organism>
<evidence type="ECO:0000256" key="9">
    <source>
        <dbReference type="ARBA" id="ARBA00061463"/>
    </source>
</evidence>
<dbReference type="FunFam" id="1.20.1740.10:FF:000055">
    <property type="entry name" value="Amino acid permease 6"/>
    <property type="match status" value="1"/>
</dbReference>
<feature type="transmembrane region" description="Helical" evidence="11">
    <location>
        <begin position="284"/>
        <end position="304"/>
    </location>
</feature>
<name>A0A2G9GXT4_9LAMI</name>
<dbReference type="Pfam" id="PF01490">
    <property type="entry name" value="Aa_trans"/>
    <property type="match status" value="1"/>
</dbReference>
<evidence type="ECO:0000256" key="4">
    <source>
        <dbReference type="ARBA" id="ARBA00022692"/>
    </source>
</evidence>
<dbReference type="AlphaFoldDB" id="A0A2G9GXT4"/>
<accession>A0A2G9GXT4</accession>
<dbReference type="GO" id="GO:0015293">
    <property type="term" value="F:symporter activity"/>
    <property type="evidence" value="ECO:0007669"/>
    <property type="project" value="UniProtKB-KW"/>
</dbReference>
<feature type="region of interest" description="Disordered" evidence="10">
    <location>
        <begin position="1"/>
        <end position="34"/>
    </location>
</feature>
<evidence type="ECO:0000259" key="12">
    <source>
        <dbReference type="Pfam" id="PF01490"/>
    </source>
</evidence>
<keyword evidence="14" id="KW-1185">Reference proteome</keyword>
<evidence type="ECO:0000256" key="5">
    <source>
        <dbReference type="ARBA" id="ARBA00022847"/>
    </source>
</evidence>
<feature type="transmembrane region" description="Helical" evidence="11">
    <location>
        <begin position="441"/>
        <end position="462"/>
    </location>
</feature>
<comment type="subcellular location">
    <subcellularLocation>
        <location evidence="1">Cell membrane</location>
    </subcellularLocation>
</comment>
<evidence type="ECO:0000256" key="11">
    <source>
        <dbReference type="SAM" id="Phobius"/>
    </source>
</evidence>